<comment type="caution">
    <text evidence="2">The sequence shown here is derived from an EMBL/GenBank/DDBJ whole genome shotgun (WGS) entry which is preliminary data.</text>
</comment>
<evidence type="ECO:0000313" key="3">
    <source>
        <dbReference type="Proteomes" id="UP001595792"/>
    </source>
</evidence>
<keyword evidence="3" id="KW-1185">Reference proteome</keyword>
<organism evidence="2 3">
    <name type="scientific">Pedobacter jamesrossensis</name>
    <dbReference type="NCBI Taxonomy" id="1908238"/>
    <lineage>
        <taxon>Bacteria</taxon>
        <taxon>Pseudomonadati</taxon>
        <taxon>Bacteroidota</taxon>
        <taxon>Sphingobacteriia</taxon>
        <taxon>Sphingobacteriales</taxon>
        <taxon>Sphingobacteriaceae</taxon>
        <taxon>Pedobacter</taxon>
    </lineage>
</organism>
<sequence length="114" mass="12514">MYTKSFNTKKTWLGAMFTFALVAIMGLTFAFKPFNKESKNANAKVTTYYYTGSDVAGANDPSNWSSDPGDASPCGGLAQIPCQVTVPTTIDSYLEDKTDQDIMEDTNVSKRPFE</sequence>
<gene>
    <name evidence="2" type="ORF">ACFOUY_07995</name>
</gene>
<keyword evidence="1" id="KW-1133">Transmembrane helix</keyword>
<dbReference type="Proteomes" id="UP001595792">
    <property type="component" value="Unassembled WGS sequence"/>
</dbReference>
<keyword evidence="1" id="KW-0472">Membrane</keyword>
<protein>
    <submittedName>
        <fullName evidence="2">Uncharacterized protein</fullName>
    </submittedName>
</protein>
<name>A0ABV8NI40_9SPHI</name>
<feature type="transmembrane region" description="Helical" evidence="1">
    <location>
        <begin position="12"/>
        <end position="31"/>
    </location>
</feature>
<proteinExistence type="predicted"/>
<dbReference type="RefSeq" id="WP_378959971.1">
    <property type="nucleotide sequence ID" value="NZ_JBHRXC010000016.1"/>
</dbReference>
<keyword evidence="1" id="KW-0812">Transmembrane</keyword>
<evidence type="ECO:0000256" key="1">
    <source>
        <dbReference type="SAM" id="Phobius"/>
    </source>
</evidence>
<reference evidence="3" key="1">
    <citation type="journal article" date="2019" name="Int. J. Syst. Evol. Microbiol.">
        <title>The Global Catalogue of Microorganisms (GCM) 10K type strain sequencing project: providing services to taxonomists for standard genome sequencing and annotation.</title>
        <authorList>
            <consortium name="The Broad Institute Genomics Platform"/>
            <consortium name="The Broad Institute Genome Sequencing Center for Infectious Disease"/>
            <person name="Wu L."/>
            <person name="Ma J."/>
        </authorList>
    </citation>
    <scope>NUCLEOTIDE SEQUENCE [LARGE SCALE GENOMIC DNA]</scope>
    <source>
        <strain evidence="3">CCM 8689</strain>
    </source>
</reference>
<accession>A0ABV8NI40</accession>
<evidence type="ECO:0000313" key="2">
    <source>
        <dbReference type="EMBL" id="MFC4196635.1"/>
    </source>
</evidence>
<dbReference type="EMBL" id="JBHSBY010000036">
    <property type="protein sequence ID" value="MFC4196635.1"/>
    <property type="molecule type" value="Genomic_DNA"/>
</dbReference>